<evidence type="ECO:0000256" key="3">
    <source>
        <dbReference type="ARBA" id="ARBA00022519"/>
    </source>
</evidence>
<keyword evidence="7" id="KW-0143">Chaperone</keyword>
<feature type="coiled-coil region" evidence="12">
    <location>
        <begin position="271"/>
        <end position="298"/>
    </location>
</feature>
<dbReference type="InterPro" id="IPR023058">
    <property type="entry name" value="PPIase_PpiC_CS"/>
</dbReference>
<dbReference type="GeneID" id="46911170"/>
<keyword evidence="6 13" id="KW-0472">Membrane</keyword>
<reference evidence="16" key="1">
    <citation type="submission" date="2016-10" db="EMBL/GenBank/DDBJ databases">
        <title>Pseudomonas frederiksbergensis ERGS4:02 complete genome.</title>
        <authorList>
            <person name="Kumar R."/>
            <person name="Acharya V."/>
            <person name="Singh D."/>
        </authorList>
    </citation>
    <scope>NUCLEOTIDE SEQUENCE [LARGE SCALE GENOMIC DNA]</scope>
    <source>
        <strain evidence="16">ERGS4:02</strain>
    </source>
</reference>
<dbReference type="EMBL" id="CP017886">
    <property type="protein sequence ID" value="APC18460.1"/>
    <property type="molecule type" value="Genomic_DNA"/>
</dbReference>
<dbReference type="InterPro" id="IPR027304">
    <property type="entry name" value="Trigger_fact/SurA_dom_sf"/>
</dbReference>
<dbReference type="GO" id="GO:0005886">
    <property type="term" value="C:plasma membrane"/>
    <property type="evidence" value="ECO:0007669"/>
    <property type="project" value="UniProtKB-SubCell"/>
</dbReference>
<evidence type="ECO:0000256" key="11">
    <source>
        <dbReference type="PROSITE-ProRule" id="PRU00278"/>
    </source>
</evidence>
<keyword evidence="11 15" id="KW-0413">Isomerase</keyword>
<feature type="transmembrane region" description="Helical" evidence="13">
    <location>
        <begin position="12"/>
        <end position="34"/>
    </location>
</feature>
<keyword evidence="2" id="KW-1003">Cell membrane</keyword>
<evidence type="ECO:0000313" key="16">
    <source>
        <dbReference type="Proteomes" id="UP000182567"/>
    </source>
</evidence>
<comment type="subcellular location">
    <subcellularLocation>
        <location evidence="1">Cell inner membrane</location>
        <topology evidence="1">Single-pass type II membrane protein</topology>
        <orientation evidence="1">Periplasmic side</orientation>
    </subcellularLocation>
</comment>
<dbReference type="GO" id="GO:0003755">
    <property type="term" value="F:peptidyl-prolyl cis-trans isomerase activity"/>
    <property type="evidence" value="ECO:0007669"/>
    <property type="project" value="UniProtKB-KW"/>
</dbReference>
<evidence type="ECO:0000256" key="2">
    <source>
        <dbReference type="ARBA" id="ARBA00022475"/>
    </source>
</evidence>
<dbReference type="AlphaFoldDB" id="A0A1J0ERM8"/>
<dbReference type="InterPro" id="IPR000297">
    <property type="entry name" value="PPIase_PpiC"/>
</dbReference>
<dbReference type="PANTHER" id="PTHR47529">
    <property type="entry name" value="PEPTIDYL-PROLYL CIS-TRANS ISOMERASE D"/>
    <property type="match status" value="1"/>
</dbReference>
<evidence type="ECO:0000256" key="6">
    <source>
        <dbReference type="ARBA" id="ARBA00023136"/>
    </source>
</evidence>
<sequence length="619" mass="68088">MLQNIRDNSQGWIAKTIIGVIVALMALTGFDAIFKATTHRNDAAKVNGEEISQNELSQAVDMQRRQLMQQLGKDFDASLLDEKMLREAALKGLIDRKLLLQGAEKSKFAFSEAALDQVILQTPEFQVDGKFSPERFDQVIRQLGYSRMQFRQMLAQEMLIGQLRAGLAGSGFVTDAQVQAFARLEKQTRDFATLNVKADPAAVKLTDEEVKAYYDEHAKEFMTPDQVVIDYLELKKASFFDQVAVKDEDLQALYQKETANLAEQRRAAHILIEVNDKVNEAQAKAKIEEIQARQAKGESFEALAKEFSQDPGSAANGGDLGYAGPGVYDPAFEKALYALSKDQVSAPVRTDFGFHLIKLLGVEAPQVPSFASLKDKLTKELKTQQVEQRFVDATKQLEDSAFEASDLAQPAADLKLTVHTSAPFGREGGEGIAANRAVVTAAFSPEVLDEGANSTGIELDPETVVVLRAKEHRKPEQLPLESVAASIRVQLTKEHASAAAKTKADELIASLRDGKTPLDSLSWKATHAATRAQEGVDPTVLQALFRMPKPASKDKPVFSSVTLTDGSLVIVRLNGVDEAAAPSEQEKAQYRRFLASRVGQQDFAAYRKQLESQADIKRY</sequence>
<dbReference type="InterPro" id="IPR046357">
    <property type="entry name" value="PPIase_dom_sf"/>
</dbReference>
<evidence type="ECO:0000256" key="7">
    <source>
        <dbReference type="ARBA" id="ARBA00023186"/>
    </source>
</evidence>
<dbReference type="RefSeq" id="WP_071554646.1">
    <property type="nucleotide sequence ID" value="NZ_CP017886.1"/>
</dbReference>
<dbReference type="SUPFAM" id="SSF109998">
    <property type="entry name" value="Triger factor/SurA peptide-binding domain-like"/>
    <property type="match status" value="1"/>
</dbReference>
<protein>
    <recommendedName>
        <fullName evidence="9">Periplasmic chaperone PpiD</fullName>
    </recommendedName>
    <alternativeName>
        <fullName evidence="10">Periplasmic folding chaperone</fullName>
    </alternativeName>
</protein>
<proteinExistence type="inferred from homology"/>
<gene>
    <name evidence="15" type="ORF">BLL42_23100</name>
</gene>
<keyword evidence="5 13" id="KW-1133">Transmembrane helix</keyword>
<dbReference type="Proteomes" id="UP000182567">
    <property type="component" value="Chromosome"/>
</dbReference>
<organism evidence="15 16">
    <name type="scientific">Pseudomonas frederiksbergensis</name>
    <dbReference type="NCBI Taxonomy" id="104087"/>
    <lineage>
        <taxon>Bacteria</taxon>
        <taxon>Pseudomonadati</taxon>
        <taxon>Pseudomonadota</taxon>
        <taxon>Gammaproteobacteria</taxon>
        <taxon>Pseudomonadales</taxon>
        <taxon>Pseudomonadaceae</taxon>
        <taxon>Pseudomonas</taxon>
    </lineage>
</organism>
<dbReference type="Gene3D" id="3.10.50.40">
    <property type="match status" value="1"/>
</dbReference>
<evidence type="ECO:0000256" key="12">
    <source>
        <dbReference type="SAM" id="Coils"/>
    </source>
</evidence>
<name>A0A1J0ERM8_9PSED</name>
<dbReference type="Pfam" id="PF00639">
    <property type="entry name" value="Rotamase"/>
    <property type="match status" value="1"/>
</dbReference>
<evidence type="ECO:0000256" key="9">
    <source>
        <dbReference type="ARBA" id="ARBA00040743"/>
    </source>
</evidence>
<comment type="similarity">
    <text evidence="8">Belongs to the PpiD chaperone family.</text>
</comment>
<dbReference type="PROSITE" id="PS50198">
    <property type="entry name" value="PPIC_PPIASE_2"/>
    <property type="match status" value="1"/>
</dbReference>
<accession>A0A1J0ERM8</accession>
<dbReference type="PROSITE" id="PS01096">
    <property type="entry name" value="PPIC_PPIASE_1"/>
    <property type="match status" value="1"/>
</dbReference>
<dbReference type="PANTHER" id="PTHR47529:SF1">
    <property type="entry name" value="PERIPLASMIC CHAPERONE PPID"/>
    <property type="match status" value="1"/>
</dbReference>
<keyword evidence="4 13" id="KW-0812">Transmembrane</keyword>
<keyword evidence="11" id="KW-0697">Rotamase</keyword>
<dbReference type="Gene3D" id="1.10.4030.10">
    <property type="entry name" value="Porin chaperone SurA, peptide-binding domain"/>
    <property type="match status" value="1"/>
</dbReference>
<dbReference type="Pfam" id="PF13624">
    <property type="entry name" value="SurA_N_3"/>
    <property type="match status" value="1"/>
</dbReference>
<keyword evidence="3" id="KW-0997">Cell inner membrane</keyword>
<evidence type="ECO:0000256" key="8">
    <source>
        <dbReference type="ARBA" id="ARBA00038408"/>
    </source>
</evidence>
<keyword evidence="12" id="KW-0175">Coiled coil</keyword>
<evidence type="ECO:0000256" key="5">
    <source>
        <dbReference type="ARBA" id="ARBA00022989"/>
    </source>
</evidence>
<evidence type="ECO:0000313" key="15">
    <source>
        <dbReference type="EMBL" id="APC18460.1"/>
    </source>
</evidence>
<evidence type="ECO:0000259" key="14">
    <source>
        <dbReference type="PROSITE" id="PS50198"/>
    </source>
</evidence>
<evidence type="ECO:0000256" key="10">
    <source>
        <dbReference type="ARBA" id="ARBA00042775"/>
    </source>
</evidence>
<dbReference type="SUPFAM" id="SSF54534">
    <property type="entry name" value="FKBP-like"/>
    <property type="match status" value="1"/>
</dbReference>
<evidence type="ECO:0000256" key="13">
    <source>
        <dbReference type="SAM" id="Phobius"/>
    </source>
</evidence>
<feature type="domain" description="PpiC" evidence="14">
    <location>
        <begin position="262"/>
        <end position="361"/>
    </location>
</feature>
<evidence type="ECO:0000256" key="4">
    <source>
        <dbReference type="ARBA" id="ARBA00022692"/>
    </source>
</evidence>
<dbReference type="InterPro" id="IPR052029">
    <property type="entry name" value="PpiD_chaperone"/>
</dbReference>
<dbReference type="OrthoDB" id="9812372at2"/>
<evidence type="ECO:0000256" key="1">
    <source>
        <dbReference type="ARBA" id="ARBA00004382"/>
    </source>
</evidence>